<dbReference type="Proteomes" id="UP000814243">
    <property type="component" value="Unassembled WGS sequence"/>
</dbReference>
<feature type="domain" description="Transposable element P transposase-like GTP-binding insertion" evidence="1">
    <location>
        <begin position="2"/>
        <end position="54"/>
    </location>
</feature>
<organism evidence="2 3">
    <name type="scientific">Spodoptera exigua</name>
    <name type="common">Beet armyworm</name>
    <name type="synonym">Noctua fulgens</name>
    <dbReference type="NCBI Taxonomy" id="7107"/>
    <lineage>
        <taxon>Eukaryota</taxon>
        <taxon>Metazoa</taxon>
        <taxon>Ecdysozoa</taxon>
        <taxon>Arthropoda</taxon>
        <taxon>Hexapoda</taxon>
        <taxon>Insecta</taxon>
        <taxon>Pterygota</taxon>
        <taxon>Neoptera</taxon>
        <taxon>Endopterygota</taxon>
        <taxon>Lepidoptera</taxon>
        <taxon>Glossata</taxon>
        <taxon>Ditrysia</taxon>
        <taxon>Noctuoidea</taxon>
        <taxon>Noctuidae</taxon>
        <taxon>Amphipyrinae</taxon>
        <taxon>Spodoptera</taxon>
    </lineage>
</organism>
<dbReference type="InterPro" id="IPR048366">
    <property type="entry name" value="TNP-like_GBD"/>
</dbReference>
<dbReference type="AlphaFoldDB" id="A0A922SC76"/>
<name>A0A922SC76_SPOEX</name>
<evidence type="ECO:0000259" key="1">
    <source>
        <dbReference type="Pfam" id="PF21788"/>
    </source>
</evidence>
<reference evidence="2" key="1">
    <citation type="journal article" date="2021" name="G3 (Bethesda)">
        <title>Genome and transcriptome analysis of the beet armyworm Spodoptera exigua reveals targets for pest control. .</title>
        <authorList>
            <person name="Simon S."/>
            <person name="Breeschoten T."/>
            <person name="Jansen H.J."/>
            <person name="Dirks R.P."/>
            <person name="Schranz M.E."/>
            <person name="Ros V.I.D."/>
        </authorList>
    </citation>
    <scope>NUCLEOTIDE SEQUENCE</scope>
    <source>
        <strain evidence="2">TB_SE_WUR_2020</strain>
    </source>
</reference>
<dbReference type="Pfam" id="PF21788">
    <property type="entry name" value="TNP-like_GBD"/>
    <property type="match status" value="1"/>
</dbReference>
<gene>
    <name evidence="2" type="ORF">HF086_017055</name>
</gene>
<protein>
    <recommendedName>
        <fullName evidence="1">Transposable element P transposase-like GTP-binding insertion domain-containing protein</fullName>
    </recommendedName>
</protein>
<accession>A0A922SC76</accession>
<evidence type="ECO:0000313" key="2">
    <source>
        <dbReference type="EMBL" id="KAH9632507.1"/>
    </source>
</evidence>
<comment type="caution">
    <text evidence="2">The sequence shown here is derived from an EMBL/GenBank/DDBJ whole genome shotgun (WGS) entry which is preliminary data.</text>
</comment>
<evidence type="ECO:0000313" key="3">
    <source>
        <dbReference type="Proteomes" id="UP000814243"/>
    </source>
</evidence>
<proteinExistence type="predicted"/>
<sequence length="76" mass="8536">MSKMKVKFATQLFSRTVATSMGYLADKQIIPIECKESADILLFFDNLFDSVNGSFNKKYRHAKPALGPVTTKFDSP</sequence>
<dbReference type="EMBL" id="JACEFF010000707">
    <property type="protein sequence ID" value="KAH9632507.1"/>
    <property type="molecule type" value="Genomic_DNA"/>
</dbReference>